<dbReference type="GO" id="GO:0006450">
    <property type="term" value="P:regulation of translational fidelity"/>
    <property type="evidence" value="ECO:0007669"/>
    <property type="project" value="TreeGrafter"/>
</dbReference>
<sequence>MQTELLLPEPEVLARAAHLLQQGEVVAMPTETVYGLAGSLWSEAGLMRIFACKERPRFDPLIVHLSPEMAKDSEFLAQLVNFSAMSPLWRREVEQLMQAFWPGPLTLVVPKQPKVSDLATSGLETIALRVPAHPVAQALIQAAKAPLAAPSANRFGRISPTSAQDVAAELSGRIPLILEGGPCAVGLESTVLGWNEAHEPLLLRPGGVSAAELEAVVGRALQLNPPHPAEVLAPGMLKNHYAPRKPLFLLPSGWAPHQPLPQPQTGNPALLLLSGSAQALSAQLGCEVQTLSETGDWAEAARSLFATLRALDAGLADYLLVECPQQTLGLGYAIANRLRKAAGV</sequence>
<dbReference type="InterPro" id="IPR010923">
    <property type="entry name" value="T(6)A37_SUA5"/>
</dbReference>
<feature type="binding site" evidence="14">
    <location>
        <position position="151"/>
    </location>
    <ligand>
        <name>ATP</name>
        <dbReference type="ChEBI" id="CHEBI:30616"/>
    </ligand>
</feature>
<comment type="similarity">
    <text evidence="2 13">Belongs to the SUA5 family.</text>
</comment>
<dbReference type="GO" id="GO:0008033">
    <property type="term" value="P:tRNA processing"/>
    <property type="evidence" value="ECO:0007669"/>
    <property type="project" value="UniProtKB-KW"/>
</dbReference>
<dbReference type="InterPro" id="IPR006070">
    <property type="entry name" value="Sua5-like_dom"/>
</dbReference>
<dbReference type="PIRSF" id="PIRSF004930">
    <property type="entry name" value="Tln_factor_SUA5"/>
    <property type="match status" value="1"/>
</dbReference>
<evidence type="ECO:0000256" key="11">
    <source>
        <dbReference type="ARBA" id="ARBA00029774"/>
    </source>
</evidence>
<evidence type="ECO:0000256" key="5">
    <source>
        <dbReference type="ARBA" id="ARBA00022490"/>
    </source>
</evidence>
<keyword evidence="5 13" id="KW-0963">Cytoplasm</keyword>
<evidence type="ECO:0000313" key="17">
    <source>
        <dbReference type="Proteomes" id="UP000231019"/>
    </source>
</evidence>
<keyword evidence="8 13" id="KW-0548">Nucleotidyltransferase</keyword>
<dbReference type="NCBIfam" id="TIGR00057">
    <property type="entry name" value="L-threonylcarbamoyladenylate synthase"/>
    <property type="match status" value="1"/>
</dbReference>
<dbReference type="GO" id="GO:0003725">
    <property type="term" value="F:double-stranded RNA binding"/>
    <property type="evidence" value="ECO:0007669"/>
    <property type="project" value="UniProtKB-UniRule"/>
</dbReference>
<dbReference type="InterPro" id="IPR050156">
    <property type="entry name" value="TC-AMP_synthase_SUA5"/>
</dbReference>
<dbReference type="GO" id="GO:0005737">
    <property type="term" value="C:cytoplasm"/>
    <property type="evidence" value="ECO:0007669"/>
    <property type="project" value="UniProtKB-SubCell"/>
</dbReference>
<evidence type="ECO:0000313" key="16">
    <source>
        <dbReference type="EMBL" id="PIW16484.1"/>
    </source>
</evidence>
<dbReference type="GO" id="GO:0000049">
    <property type="term" value="F:tRNA binding"/>
    <property type="evidence" value="ECO:0007669"/>
    <property type="project" value="TreeGrafter"/>
</dbReference>
<keyword evidence="10 13" id="KW-0067">ATP-binding</keyword>
<feature type="binding site" evidence="14">
    <location>
        <position position="129"/>
    </location>
    <ligand>
        <name>L-threonine</name>
        <dbReference type="ChEBI" id="CHEBI:57926"/>
    </ligand>
</feature>
<evidence type="ECO:0000256" key="4">
    <source>
        <dbReference type="ARBA" id="ARBA00015492"/>
    </source>
</evidence>
<keyword evidence="7 13" id="KW-0819">tRNA processing</keyword>
<feature type="domain" description="YrdC-like" evidence="15">
    <location>
        <begin position="10"/>
        <end position="208"/>
    </location>
</feature>
<dbReference type="Gene3D" id="3.90.870.10">
    <property type="entry name" value="DHBP synthase"/>
    <property type="match status" value="1"/>
</dbReference>
<evidence type="ECO:0000259" key="15">
    <source>
        <dbReference type="PROSITE" id="PS51163"/>
    </source>
</evidence>
<dbReference type="PANTHER" id="PTHR17490">
    <property type="entry name" value="SUA5"/>
    <property type="match status" value="1"/>
</dbReference>
<dbReference type="Gene3D" id="3.40.50.11030">
    <property type="entry name" value="Threonylcarbamoyl-AMP synthase, C-terminal domain"/>
    <property type="match status" value="1"/>
</dbReference>
<feature type="binding site" evidence="14">
    <location>
        <position position="159"/>
    </location>
    <ligand>
        <name>ATP</name>
        <dbReference type="ChEBI" id="CHEBI:30616"/>
    </ligand>
</feature>
<organism evidence="16 17">
    <name type="scientific">bacterium (Candidatus Blackallbacteria) CG17_big_fil_post_rev_8_21_14_2_50_48_46</name>
    <dbReference type="NCBI Taxonomy" id="2014261"/>
    <lineage>
        <taxon>Bacteria</taxon>
        <taxon>Candidatus Blackallbacteria</taxon>
    </lineage>
</organism>
<dbReference type="SUPFAM" id="SSF55821">
    <property type="entry name" value="YrdC/RibB"/>
    <property type="match status" value="1"/>
</dbReference>
<evidence type="ECO:0000256" key="10">
    <source>
        <dbReference type="ARBA" id="ARBA00022840"/>
    </source>
</evidence>
<comment type="catalytic activity">
    <reaction evidence="12 13">
        <text>L-threonine + hydrogencarbonate + ATP = L-threonylcarbamoyladenylate + diphosphate + H2O</text>
        <dbReference type="Rhea" id="RHEA:36407"/>
        <dbReference type="ChEBI" id="CHEBI:15377"/>
        <dbReference type="ChEBI" id="CHEBI:17544"/>
        <dbReference type="ChEBI" id="CHEBI:30616"/>
        <dbReference type="ChEBI" id="CHEBI:33019"/>
        <dbReference type="ChEBI" id="CHEBI:57926"/>
        <dbReference type="ChEBI" id="CHEBI:73682"/>
        <dbReference type="EC" id="2.7.7.87"/>
    </reaction>
</comment>
<evidence type="ECO:0000256" key="13">
    <source>
        <dbReference type="PIRNR" id="PIRNR004930"/>
    </source>
</evidence>
<dbReference type="AlphaFoldDB" id="A0A2M7G4M1"/>
<evidence type="ECO:0000256" key="6">
    <source>
        <dbReference type="ARBA" id="ARBA00022679"/>
    </source>
</evidence>
<dbReference type="EC" id="2.7.7.87" evidence="3 13"/>
<dbReference type="Pfam" id="PF03481">
    <property type="entry name" value="Sua5_C"/>
    <property type="match status" value="1"/>
</dbReference>
<accession>A0A2M7G4M1</accession>
<evidence type="ECO:0000256" key="8">
    <source>
        <dbReference type="ARBA" id="ARBA00022695"/>
    </source>
</evidence>
<gene>
    <name evidence="16" type="ORF">COW36_11990</name>
</gene>
<feature type="binding site" evidence="14">
    <location>
        <position position="189"/>
    </location>
    <ligand>
        <name>L-threonine</name>
        <dbReference type="ChEBI" id="CHEBI:57926"/>
    </ligand>
</feature>
<feature type="binding site" evidence="14">
    <location>
        <position position="125"/>
    </location>
    <ligand>
        <name>ATP</name>
        <dbReference type="ChEBI" id="CHEBI:30616"/>
    </ligand>
</feature>
<evidence type="ECO:0000256" key="14">
    <source>
        <dbReference type="PIRSR" id="PIRSR004930-1"/>
    </source>
</evidence>
<evidence type="ECO:0000256" key="7">
    <source>
        <dbReference type="ARBA" id="ARBA00022694"/>
    </source>
</evidence>
<dbReference type="GO" id="GO:0061710">
    <property type="term" value="F:L-threonylcarbamoyladenylate synthase"/>
    <property type="evidence" value="ECO:0007669"/>
    <property type="project" value="UniProtKB-EC"/>
</dbReference>
<dbReference type="InterPro" id="IPR005145">
    <property type="entry name" value="Sua5_C"/>
</dbReference>
<dbReference type="InterPro" id="IPR038385">
    <property type="entry name" value="Sua5/YwlC_C"/>
</dbReference>
<keyword evidence="6 13" id="KW-0808">Transferase</keyword>
<dbReference type="PANTHER" id="PTHR17490:SF16">
    <property type="entry name" value="THREONYLCARBAMOYL-AMP SYNTHASE"/>
    <property type="match status" value="1"/>
</dbReference>
<reference evidence="16 17" key="1">
    <citation type="submission" date="2017-09" db="EMBL/GenBank/DDBJ databases">
        <title>Depth-based differentiation of microbial function through sediment-hosted aquifers and enrichment of novel symbionts in the deep terrestrial subsurface.</title>
        <authorList>
            <person name="Probst A.J."/>
            <person name="Ladd B."/>
            <person name="Jarett J.K."/>
            <person name="Geller-Mcgrath D.E."/>
            <person name="Sieber C.M."/>
            <person name="Emerson J.B."/>
            <person name="Anantharaman K."/>
            <person name="Thomas B.C."/>
            <person name="Malmstrom R."/>
            <person name="Stieglmeier M."/>
            <person name="Klingl A."/>
            <person name="Woyke T."/>
            <person name="Ryan C.M."/>
            <person name="Banfield J.F."/>
        </authorList>
    </citation>
    <scope>NUCLEOTIDE SEQUENCE [LARGE SCALE GENOMIC DNA]</scope>
    <source>
        <strain evidence="16">CG17_big_fil_post_rev_8_21_14_2_50_48_46</strain>
    </source>
</reference>
<comment type="caution">
    <text evidence="16">The sequence shown here is derived from an EMBL/GenBank/DDBJ whole genome shotgun (WGS) entry which is preliminary data.</text>
</comment>
<comment type="subcellular location">
    <subcellularLocation>
        <location evidence="1 13">Cytoplasm</location>
    </subcellularLocation>
</comment>
<evidence type="ECO:0000256" key="1">
    <source>
        <dbReference type="ARBA" id="ARBA00004496"/>
    </source>
</evidence>
<evidence type="ECO:0000256" key="9">
    <source>
        <dbReference type="ARBA" id="ARBA00022741"/>
    </source>
</evidence>
<dbReference type="Proteomes" id="UP000231019">
    <property type="component" value="Unassembled WGS sequence"/>
</dbReference>
<feature type="binding site" evidence="14">
    <location>
        <position position="55"/>
    </location>
    <ligand>
        <name>ATP</name>
        <dbReference type="ChEBI" id="CHEBI:30616"/>
    </ligand>
</feature>
<feature type="binding site" evidence="14">
    <location>
        <position position="149"/>
    </location>
    <ligand>
        <name>L-threonine</name>
        <dbReference type="ChEBI" id="CHEBI:57926"/>
    </ligand>
</feature>
<evidence type="ECO:0000256" key="2">
    <source>
        <dbReference type="ARBA" id="ARBA00007663"/>
    </source>
</evidence>
<feature type="binding site" evidence="14">
    <location>
        <position position="204"/>
    </location>
    <ligand>
        <name>ATP</name>
        <dbReference type="ChEBI" id="CHEBI:30616"/>
    </ligand>
</feature>
<keyword evidence="9 13" id="KW-0547">Nucleotide-binding</keyword>
<feature type="binding site" evidence="14">
    <location>
        <position position="64"/>
    </location>
    <ligand>
        <name>L-threonine</name>
        <dbReference type="ChEBI" id="CHEBI:57926"/>
    </ligand>
</feature>
<name>A0A2M7G4M1_9BACT</name>
<feature type="binding site" evidence="14">
    <location>
        <position position="32"/>
    </location>
    <ligand>
        <name>L-threonine</name>
        <dbReference type="ChEBI" id="CHEBI:57926"/>
    </ligand>
</feature>
<comment type="function">
    <text evidence="13">Required for the formation of a threonylcarbamoyl group on adenosine at position 37 (t(6)A37) in tRNAs that read codons beginning with adenine.</text>
</comment>
<feature type="binding site" evidence="14">
    <location>
        <position position="241"/>
    </location>
    <ligand>
        <name>ATP</name>
        <dbReference type="ChEBI" id="CHEBI:30616"/>
    </ligand>
</feature>
<dbReference type="GO" id="GO:0005524">
    <property type="term" value="F:ATP binding"/>
    <property type="evidence" value="ECO:0007669"/>
    <property type="project" value="UniProtKB-UniRule"/>
</dbReference>
<dbReference type="EMBL" id="PFFQ01000037">
    <property type="protein sequence ID" value="PIW16484.1"/>
    <property type="molecule type" value="Genomic_DNA"/>
</dbReference>
<evidence type="ECO:0000256" key="3">
    <source>
        <dbReference type="ARBA" id="ARBA00012584"/>
    </source>
</evidence>
<dbReference type="InterPro" id="IPR017945">
    <property type="entry name" value="DHBP_synth_RibB-like_a/b_dom"/>
</dbReference>
<proteinExistence type="inferred from homology"/>
<protein>
    <recommendedName>
        <fullName evidence="4 13">Threonylcarbamoyl-AMP synthase</fullName>
        <shortName evidence="13">TC-AMP synthase</shortName>
        <ecNumber evidence="3 13">2.7.7.87</ecNumber>
    </recommendedName>
    <alternativeName>
        <fullName evidence="11 13">L-threonylcarbamoyladenylate synthase</fullName>
    </alternativeName>
</protein>
<dbReference type="Pfam" id="PF01300">
    <property type="entry name" value="Sua5_yciO_yrdC"/>
    <property type="match status" value="1"/>
</dbReference>
<dbReference type="PROSITE" id="PS51163">
    <property type="entry name" value="YRDC"/>
    <property type="match status" value="1"/>
</dbReference>
<evidence type="ECO:0000256" key="12">
    <source>
        <dbReference type="ARBA" id="ARBA00048366"/>
    </source>
</evidence>